<protein>
    <submittedName>
        <fullName evidence="1">Uncharacterized protein</fullName>
    </submittedName>
</protein>
<proteinExistence type="predicted"/>
<comment type="caution">
    <text evidence="1">The sequence shown here is derived from an EMBL/GenBank/DDBJ whole genome shotgun (WGS) entry which is preliminary data.</text>
</comment>
<sequence length="72" mass="8650">MLFACFDSFLIFNIFSILNSLLFESLFAAPSPWGFLNLWRFEVGFCLLRCLKVFAHYRLTKFKILWNIKNYN</sequence>
<evidence type="ECO:0000313" key="1">
    <source>
        <dbReference type="EMBL" id="TNV77240.1"/>
    </source>
</evidence>
<evidence type="ECO:0000313" key="2">
    <source>
        <dbReference type="Proteomes" id="UP000785679"/>
    </source>
</evidence>
<dbReference type="EMBL" id="RRYP01012249">
    <property type="protein sequence ID" value="TNV77240.1"/>
    <property type="molecule type" value="Genomic_DNA"/>
</dbReference>
<dbReference type="AlphaFoldDB" id="A0A8J8T0D0"/>
<name>A0A8J8T0D0_HALGN</name>
<gene>
    <name evidence="1" type="ORF">FGO68_gene13994</name>
</gene>
<keyword evidence="2" id="KW-1185">Reference proteome</keyword>
<dbReference type="Proteomes" id="UP000785679">
    <property type="component" value="Unassembled WGS sequence"/>
</dbReference>
<accession>A0A8J8T0D0</accession>
<reference evidence="1" key="1">
    <citation type="submission" date="2019-06" db="EMBL/GenBank/DDBJ databases">
        <authorList>
            <person name="Zheng W."/>
        </authorList>
    </citation>
    <scope>NUCLEOTIDE SEQUENCE</scope>
    <source>
        <strain evidence="1">QDHG01</strain>
    </source>
</reference>
<organism evidence="1 2">
    <name type="scientific">Halteria grandinella</name>
    <dbReference type="NCBI Taxonomy" id="5974"/>
    <lineage>
        <taxon>Eukaryota</taxon>
        <taxon>Sar</taxon>
        <taxon>Alveolata</taxon>
        <taxon>Ciliophora</taxon>
        <taxon>Intramacronucleata</taxon>
        <taxon>Spirotrichea</taxon>
        <taxon>Stichotrichia</taxon>
        <taxon>Sporadotrichida</taxon>
        <taxon>Halteriidae</taxon>
        <taxon>Halteria</taxon>
    </lineage>
</organism>